<dbReference type="PROSITE" id="PS50179">
    <property type="entry name" value="VHS"/>
    <property type="match status" value="1"/>
</dbReference>
<evidence type="ECO:0000256" key="1">
    <source>
        <dbReference type="SAM" id="Coils"/>
    </source>
</evidence>
<dbReference type="GO" id="GO:0043130">
    <property type="term" value="F:ubiquitin binding"/>
    <property type="evidence" value="ECO:0007669"/>
    <property type="project" value="InterPro"/>
</dbReference>
<dbReference type="Proteomes" id="UP001489004">
    <property type="component" value="Unassembled WGS sequence"/>
</dbReference>
<name>A0AAW1R441_9CHLO</name>
<protein>
    <recommendedName>
        <fullName evidence="3">VHS domain-containing protein</fullName>
    </recommendedName>
</protein>
<dbReference type="Gene3D" id="1.25.40.90">
    <property type="match status" value="1"/>
</dbReference>
<reference evidence="4 5" key="1">
    <citation type="journal article" date="2024" name="Nat. Commun.">
        <title>Phylogenomics reveals the evolutionary origins of lichenization in chlorophyte algae.</title>
        <authorList>
            <person name="Puginier C."/>
            <person name="Libourel C."/>
            <person name="Otte J."/>
            <person name="Skaloud P."/>
            <person name="Haon M."/>
            <person name="Grisel S."/>
            <person name="Petersen M."/>
            <person name="Berrin J.G."/>
            <person name="Delaux P.M."/>
            <person name="Dal Grande F."/>
            <person name="Keller J."/>
        </authorList>
    </citation>
    <scope>NUCLEOTIDE SEQUENCE [LARGE SCALE GENOMIC DNA]</scope>
    <source>
        <strain evidence="4 5">SAG 2043</strain>
    </source>
</reference>
<keyword evidence="5" id="KW-1185">Reference proteome</keyword>
<dbReference type="AlphaFoldDB" id="A0AAW1R441"/>
<evidence type="ECO:0000256" key="2">
    <source>
        <dbReference type="SAM" id="MobiDB-lite"/>
    </source>
</evidence>
<dbReference type="GO" id="GO:0035091">
    <property type="term" value="F:phosphatidylinositol binding"/>
    <property type="evidence" value="ECO:0007669"/>
    <property type="project" value="InterPro"/>
</dbReference>
<gene>
    <name evidence="4" type="ORF">WJX72_000659</name>
</gene>
<feature type="compositionally biased region" description="Low complexity" evidence="2">
    <location>
        <begin position="429"/>
        <end position="458"/>
    </location>
</feature>
<feature type="compositionally biased region" description="Polar residues" evidence="2">
    <location>
        <begin position="186"/>
        <end position="202"/>
    </location>
</feature>
<feature type="compositionally biased region" description="Polar residues" evidence="2">
    <location>
        <begin position="356"/>
        <end position="377"/>
    </location>
</feature>
<sequence length="872" mass="92240">MSSFLRRGRSEGKARTGASQAKMQPAAILDWAGVVELVQAVQQQDSLRDSEIGALVKQRLKINSVAVLLNTLTILDAIAINCSEAVRCELADKKWMKRLGQACTERGMTPAAPAVLQLLANWTHTFEGEELALSAQAAAVAKLGRIPQPSSLAYQLRELVEQQTPLVGFQRGSDFMATFLNSPQLNSPQLSRSSAGTSSPLQSGRAAASGQANTAPAAPPSLMQKQAGFSGPNSHWVVARLSDMRMQAASLDEVEGVCRAAAEALERHQPPACADLDAAVAHGWNLAKACNMHCLEVKRMVSSDLADDVLGQALAVNDRFNAVLQAWEATSARIAVIQTSPTRQPTVADPPAGQAGRSTSGDQSSQLSGGATPQTGSRPAPDAAPLIDLSPPEPTRPAEASAASADQADAIMNLEDDFSLWGDGETVPGGAQQGKAQQGGAQQQQQEARASSAGSASSLERPSMEAQALDATAPAQRQPSTAQRLGSCNSGTPSTSFSHDRQPLPFEDFASFAHAQRSGSLAESDSAEFATISFADFSRTRKAGDAGSQAAESGVAASPWTIAQRGSDHQPASSPWTVAQRGTPGSAAPAQQSAPMAQQSAPDQEPACSPWTVAQRGTPGFASSAQQVEVLQAKVKALQAQVEEAAQRHAQQMDAVRAKHAQEAAAHAETMAQLKGQAVTKLRNLMQQVEQLKGQQQQLEQQKAQRERELELRLEEAMQAEDSLVSELRAVRLQLGAKDDQIHALQQQQQQQQLFGDFDPFGNGSRRGASHDGFSPFAASSVGASPFADGWASTSGRATPAAAAAVPRPQLAASSEEMARRYARFDALLTKSAHSAPISDAALRAYYRQPALRLRFTPAQFLQMTGRMTAGK</sequence>
<feature type="region of interest" description="Disordered" evidence="2">
    <location>
        <begin position="540"/>
        <end position="615"/>
    </location>
</feature>
<feature type="region of interest" description="Disordered" evidence="2">
    <location>
        <begin position="340"/>
        <end position="404"/>
    </location>
</feature>
<accession>A0AAW1R441</accession>
<feature type="region of interest" description="Disordered" evidence="2">
    <location>
        <begin position="419"/>
        <end position="503"/>
    </location>
</feature>
<feature type="coiled-coil region" evidence="1">
    <location>
        <begin position="621"/>
        <end position="727"/>
    </location>
</feature>
<dbReference type="InterPro" id="IPR002014">
    <property type="entry name" value="VHS_dom"/>
</dbReference>
<feature type="compositionally biased region" description="Low complexity" evidence="2">
    <location>
        <begin position="586"/>
        <end position="602"/>
    </location>
</feature>
<dbReference type="EMBL" id="JALJOR010000001">
    <property type="protein sequence ID" value="KAK9828541.1"/>
    <property type="molecule type" value="Genomic_DNA"/>
</dbReference>
<feature type="domain" description="VHS" evidence="3">
    <location>
        <begin position="21"/>
        <end position="129"/>
    </location>
</feature>
<dbReference type="SUPFAM" id="SSF48464">
    <property type="entry name" value="ENTH/VHS domain"/>
    <property type="match status" value="1"/>
</dbReference>
<comment type="caution">
    <text evidence="4">The sequence shown here is derived from an EMBL/GenBank/DDBJ whole genome shotgun (WGS) entry which is preliminary data.</text>
</comment>
<evidence type="ECO:0000313" key="4">
    <source>
        <dbReference type="EMBL" id="KAK9828541.1"/>
    </source>
</evidence>
<keyword evidence="1" id="KW-0175">Coiled coil</keyword>
<feature type="region of interest" description="Disordered" evidence="2">
    <location>
        <begin position="186"/>
        <end position="229"/>
    </location>
</feature>
<proteinExistence type="predicted"/>
<dbReference type="InterPro" id="IPR008942">
    <property type="entry name" value="ENTH_VHS"/>
</dbReference>
<feature type="compositionally biased region" description="Polar residues" evidence="2">
    <location>
        <begin position="475"/>
        <end position="497"/>
    </location>
</feature>
<evidence type="ECO:0000259" key="3">
    <source>
        <dbReference type="PROSITE" id="PS50179"/>
    </source>
</evidence>
<organism evidence="4 5">
    <name type="scientific">[Myrmecia] bisecta</name>
    <dbReference type="NCBI Taxonomy" id="41462"/>
    <lineage>
        <taxon>Eukaryota</taxon>
        <taxon>Viridiplantae</taxon>
        <taxon>Chlorophyta</taxon>
        <taxon>core chlorophytes</taxon>
        <taxon>Trebouxiophyceae</taxon>
        <taxon>Trebouxiales</taxon>
        <taxon>Trebouxiaceae</taxon>
        <taxon>Myrmecia</taxon>
    </lineage>
</organism>
<evidence type="ECO:0000313" key="5">
    <source>
        <dbReference type="Proteomes" id="UP001489004"/>
    </source>
</evidence>
<dbReference type="Pfam" id="PF00790">
    <property type="entry name" value="VHS"/>
    <property type="match status" value="1"/>
</dbReference>